<comment type="caution">
    <text evidence="4">The sequence shown here is derived from an EMBL/GenBank/DDBJ whole genome shotgun (WGS) entry which is preliminary data.</text>
</comment>
<evidence type="ECO:0000313" key="4">
    <source>
        <dbReference type="EMBL" id="GLC88794.1"/>
    </source>
</evidence>
<keyword evidence="2" id="KW-0479">Metal-binding</keyword>
<protein>
    <submittedName>
        <fullName evidence="4">Methylmalonyl-CoA epimerase</fullName>
    </submittedName>
</protein>
<accession>A0ABQ5NKA4</accession>
<proteinExistence type="inferred from homology"/>
<comment type="similarity">
    <text evidence="1">Belongs to the methylmalonyl-CoA epimerase family.</text>
</comment>
<gene>
    <name evidence="4" type="ORF">LYSBPC_19210</name>
</gene>
<keyword evidence="5" id="KW-1185">Reference proteome</keyword>
<dbReference type="InterPro" id="IPR051785">
    <property type="entry name" value="MMCE/EMCE_epimerase"/>
</dbReference>
<organism evidence="4 5">
    <name type="scientific">Lysinibacillus piscis</name>
    <dbReference type="NCBI Taxonomy" id="2518931"/>
    <lineage>
        <taxon>Bacteria</taxon>
        <taxon>Bacillati</taxon>
        <taxon>Bacillota</taxon>
        <taxon>Bacilli</taxon>
        <taxon>Bacillales</taxon>
        <taxon>Bacillaceae</taxon>
        <taxon>Lysinibacillus</taxon>
    </lineage>
</organism>
<feature type="domain" description="VOC" evidence="3">
    <location>
        <begin position="4"/>
        <end position="132"/>
    </location>
</feature>
<dbReference type="NCBIfam" id="TIGR03081">
    <property type="entry name" value="metmalonyl_epim"/>
    <property type="match status" value="1"/>
</dbReference>
<evidence type="ECO:0000259" key="3">
    <source>
        <dbReference type="PROSITE" id="PS51819"/>
    </source>
</evidence>
<dbReference type="Gene3D" id="3.10.180.10">
    <property type="entry name" value="2,3-Dihydroxybiphenyl 1,2-Dioxygenase, domain 1"/>
    <property type="match status" value="1"/>
</dbReference>
<dbReference type="Proteomes" id="UP001065593">
    <property type="component" value="Unassembled WGS sequence"/>
</dbReference>
<dbReference type="InterPro" id="IPR017515">
    <property type="entry name" value="MeMalonyl-CoA_epimerase"/>
</dbReference>
<dbReference type="PANTHER" id="PTHR43048:SF3">
    <property type="entry name" value="METHYLMALONYL-COA EPIMERASE, MITOCHONDRIAL"/>
    <property type="match status" value="1"/>
</dbReference>
<dbReference type="PROSITE" id="PS51819">
    <property type="entry name" value="VOC"/>
    <property type="match status" value="1"/>
</dbReference>
<dbReference type="PANTHER" id="PTHR43048">
    <property type="entry name" value="METHYLMALONYL-COA EPIMERASE"/>
    <property type="match status" value="1"/>
</dbReference>
<dbReference type="CDD" id="cd07249">
    <property type="entry name" value="MMCE"/>
    <property type="match status" value="1"/>
</dbReference>
<dbReference type="SUPFAM" id="SSF54593">
    <property type="entry name" value="Glyoxalase/Bleomycin resistance protein/Dihydroxybiphenyl dioxygenase"/>
    <property type="match status" value="1"/>
</dbReference>
<reference evidence="4" key="1">
    <citation type="submission" date="2022-08" db="EMBL/GenBank/DDBJ databases">
        <title>Draft genome sequence of Lysinibacillus sp. strain KH24.</title>
        <authorList>
            <person name="Kanbe H."/>
            <person name="Itoh H."/>
        </authorList>
    </citation>
    <scope>NUCLEOTIDE SEQUENCE</scope>
    <source>
        <strain evidence="4">KH24</strain>
    </source>
</reference>
<sequence length="139" mass="15468">MMEKVDHIGIAVRNLEERITYYTETLGLTLLKVEEVASQQVRVAFIDAGNVKLELLEAMSEQSTIHSFIEKRGEGVHHIAFGVTGIRERMAELREKGIQLLSEEPKLGAGGAEVAFMHPKSSYGVLYELCDKSGKGDKY</sequence>
<evidence type="ECO:0000313" key="5">
    <source>
        <dbReference type="Proteomes" id="UP001065593"/>
    </source>
</evidence>
<evidence type="ECO:0000256" key="2">
    <source>
        <dbReference type="ARBA" id="ARBA00022723"/>
    </source>
</evidence>
<name>A0ABQ5NKA4_9BACI</name>
<dbReference type="InterPro" id="IPR037523">
    <property type="entry name" value="VOC_core"/>
</dbReference>
<dbReference type="InterPro" id="IPR029068">
    <property type="entry name" value="Glyas_Bleomycin-R_OHBP_Dase"/>
</dbReference>
<dbReference type="Pfam" id="PF13669">
    <property type="entry name" value="Glyoxalase_4"/>
    <property type="match status" value="1"/>
</dbReference>
<evidence type="ECO:0000256" key="1">
    <source>
        <dbReference type="ARBA" id="ARBA00009308"/>
    </source>
</evidence>
<dbReference type="EMBL" id="BRZA01000002">
    <property type="protein sequence ID" value="GLC88794.1"/>
    <property type="molecule type" value="Genomic_DNA"/>
</dbReference>